<dbReference type="EMBL" id="BARS01028408">
    <property type="protein sequence ID" value="GAG08142.1"/>
    <property type="molecule type" value="Genomic_DNA"/>
</dbReference>
<organism evidence="1">
    <name type="scientific">marine sediment metagenome</name>
    <dbReference type="NCBI Taxonomy" id="412755"/>
    <lineage>
        <taxon>unclassified sequences</taxon>
        <taxon>metagenomes</taxon>
        <taxon>ecological metagenomes</taxon>
    </lineage>
</organism>
<sequence>PHKKAIAKLRAAMYENLTPASIAKVIRMMIKKAEKGNLSAAKELLDRSIGRPRQDIDVNTAGATPLVLVLKNAIPPAEKSDKGGND</sequence>
<feature type="non-terminal residue" evidence="1">
    <location>
        <position position="1"/>
    </location>
</feature>
<dbReference type="AlphaFoldDB" id="X0V9X3"/>
<gene>
    <name evidence="1" type="ORF">S01H1_44533</name>
</gene>
<reference evidence="1" key="1">
    <citation type="journal article" date="2014" name="Front. Microbiol.">
        <title>High frequency of phylogenetically diverse reductive dehalogenase-homologous genes in deep subseafloor sedimentary metagenomes.</title>
        <authorList>
            <person name="Kawai M."/>
            <person name="Futagami T."/>
            <person name="Toyoda A."/>
            <person name="Takaki Y."/>
            <person name="Nishi S."/>
            <person name="Hori S."/>
            <person name="Arai W."/>
            <person name="Tsubouchi T."/>
            <person name="Morono Y."/>
            <person name="Uchiyama I."/>
            <person name="Ito T."/>
            <person name="Fujiyama A."/>
            <person name="Inagaki F."/>
            <person name="Takami H."/>
        </authorList>
    </citation>
    <scope>NUCLEOTIDE SEQUENCE</scope>
    <source>
        <strain evidence="1">Expedition CK06-06</strain>
    </source>
</reference>
<evidence type="ECO:0000313" key="1">
    <source>
        <dbReference type="EMBL" id="GAG08142.1"/>
    </source>
</evidence>
<proteinExistence type="predicted"/>
<accession>X0V9X3</accession>
<protein>
    <submittedName>
        <fullName evidence="1">Uncharacterized protein</fullName>
    </submittedName>
</protein>
<comment type="caution">
    <text evidence="1">The sequence shown here is derived from an EMBL/GenBank/DDBJ whole genome shotgun (WGS) entry which is preliminary data.</text>
</comment>
<name>X0V9X3_9ZZZZ</name>